<feature type="domain" description="FAD-binding FR-type" evidence="4">
    <location>
        <begin position="134"/>
        <end position="231"/>
    </location>
</feature>
<evidence type="ECO:0000256" key="3">
    <source>
        <dbReference type="ARBA" id="ARBA00023014"/>
    </source>
</evidence>
<dbReference type="InterPro" id="IPR039261">
    <property type="entry name" value="FNR_nucleotide-bd"/>
</dbReference>
<name>A0A6I8MES4_9CORY</name>
<dbReference type="Gene3D" id="3.40.50.80">
    <property type="entry name" value="Nucleotide-binding domain of ferredoxin-NADP reductase (FNR) module"/>
    <property type="match status" value="1"/>
</dbReference>
<dbReference type="AlphaFoldDB" id="A0A6I8MES4"/>
<evidence type="ECO:0000259" key="4">
    <source>
        <dbReference type="PROSITE" id="PS51384"/>
    </source>
</evidence>
<gene>
    <name evidence="5" type="ORF">FRC0190_02144</name>
</gene>
<evidence type="ECO:0000256" key="2">
    <source>
        <dbReference type="ARBA" id="ARBA00022714"/>
    </source>
</evidence>
<dbReference type="InterPro" id="IPR050415">
    <property type="entry name" value="MRET"/>
</dbReference>
<dbReference type="Pfam" id="PF00970">
    <property type="entry name" value="FAD_binding_6"/>
    <property type="match status" value="1"/>
</dbReference>
<dbReference type="InterPro" id="IPR017927">
    <property type="entry name" value="FAD-bd_FR_type"/>
</dbReference>
<dbReference type="KEGG" id="crf:FRC0190_02144"/>
<dbReference type="Proteomes" id="UP000423525">
    <property type="component" value="Chromosome"/>
</dbReference>
<accession>A0A6I8MES4</accession>
<proteinExistence type="predicted"/>
<evidence type="ECO:0000313" key="6">
    <source>
        <dbReference type="Proteomes" id="UP000423525"/>
    </source>
</evidence>
<protein>
    <submittedName>
        <fullName evidence="5">Oxidoreductase</fullName>
    </submittedName>
</protein>
<evidence type="ECO:0000256" key="1">
    <source>
        <dbReference type="ARBA" id="ARBA00001974"/>
    </source>
</evidence>
<dbReference type="GO" id="GO:0016491">
    <property type="term" value="F:oxidoreductase activity"/>
    <property type="evidence" value="ECO:0007669"/>
    <property type="project" value="InterPro"/>
</dbReference>
<comment type="cofactor">
    <cofactor evidence="1">
        <name>FAD</name>
        <dbReference type="ChEBI" id="CHEBI:57692"/>
    </cofactor>
</comment>
<dbReference type="InterPro" id="IPR008333">
    <property type="entry name" value="Cbr1-like_FAD-bd_dom"/>
</dbReference>
<dbReference type="SUPFAM" id="SSF52343">
    <property type="entry name" value="Ferredoxin reductase-like, C-terminal NADP-linked domain"/>
    <property type="match status" value="1"/>
</dbReference>
<reference evidence="5 6" key="1">
    <citation type="submission" date="2019-11" db="EMBL/GenBank/DDBJ databases">
        <authorList>
            <person name="Brisse S."/>
        </authorList>
    </citation>
    <scope>NUCLEOTIDE SEQUENCE [LARGE SCALE GENOMIC DNA]</scope>
    <source>
        <strain evidence="5">FRC0190</strain>
    </source>
</reference>
<dbReference type="GO" id="GO:0051537">
    <property type="term" value="F:2 iron, 2 sulfur cluster binding"/>
    <property type="evidence" value="ECO:0007669"/>
    <property type="project" value="UniProtKB-KW"/>
</dbReference>
<dbReference type="PANTHER" id="PTHR47354">
    <property type="entry name" value="NADH OXIDOREDUCTASE HCR"/>
    <property type="match status" value="1"/>
</dbReference>
<sequence length="380" mass="41461">MAAQHRRACHRLRLVTVTAQSIQAVAAELRAHRAEFTQAANQKPDSPLADAIVQLVDNTDLDGHVPELIATSWLQHAAAAESLGVSRDCYLTLADASRSALRHICADLPFAEVLGAERAITSIANTLTNAPLPNAAVPAQVVQVEKRSSAISVVRLQAETAIDYTATQYVTVTADYLRGARRELFPTIPPNEYGQIEFHIRHQGTISTLLAGAHVGDTWWISPGQGGFDYTEAQDMVLIAHGVGLAAVRPIIVDFLRLAEPPRVHLFLAADYPGELYELAGLWSLASTAPWLSVTPVVAHEEDAWWVAPTQHAHPPRGLHITQVGQAGEVVASYGTWEDRRILIAGPAHDVVTSREALIRRGTPRHIIHTQSFDHSPFWL</sequence>
<organism evidence="5 6">
    <name type="scientific">Corynebacterium rouxii</name>
    <dbReference type="NCBI Taxonomy" id="2719119"/>
    <lineage>
        <taxon>Bacteria</taxon>
        <taxon>Bacillati</taxon>
        <taxon>Actinomycetota</taxon>
        <taxon>Actinomycetes</taxon>
        <taxon>Mycobacteriales</taxon>
        <taxon>Corynebacteriaceae</taxon>
        <taxon>Corynebacterium</taxon>
    </lineage>
</organism>
<keyword evidence="2" id="KW-0479">Metal-binding</keyword>
<keyword evidence="2" id="KW-0001">2Fe-2S</keyword>
<keyword evidence="2" id="KW-0408">Iron</keyword>
<keyword evidence="3" id="KW-0411">Iron-sulfur</keyword>
<dbReference type="PANTHER" id="PTHR47354:SF5">
    <property type="entry name" value="PROTEIN RFBI"/>
    <property type="match status" value="1"/>
</dbReference>
<dbReference type="PROSITE" id="PS51384">
    <property type="entry name" value="FAD_FR"/>
    <property type="match status" value="1"/>
</dbReference>
<dbReference type="CDD" id="cd06187">
    <property type="entry name" value="O2ase_reductase_like"/>
    <property type="match status" value="1"/>
</dbReference>
<dbReference type="InterPro" id="IPR017938">
    <property type="entry name" value="Riboflavin_synthase-like_b-brl"/>
</dbReference>
<dbReference type="EMBL" id="LR738855">
    <property type="protein sequence ID" value="VZH86219.1"/>
    <property type="molecule type" value="Genomic_DNA"/>
</dbReference>
<dbReference type="SUPFAM" id="SSF63380">
    <property type="entry name" value="Riboflavin synthase domain-like"/>
    <property type="match status" value="1"/>
</dbReference>
<evidence type="ECO:0000313" key="5">
    <source>
        <dbReference type="EMBL" id="VZH86219.1"/>
    </source>
</evidence>
<dbReference type="Gene3D" id="2.40.30.10">
    <property type="entry name" value="Translation factors"/>
    <property type="match status" value="1"/>
</dbReference>